<evidence type="ECO:0000256" key="2">
    <source>
        <dbReference type="ARBA" id="ARBA00004240"/>
    </source>
</evidence>
<accession>A0A383VM10</accession>
<reference evidence="7 8" key="1">
    <citation type="submission" date="2016-10" db="EMBL/GenBank/DDBJ databases">
        <authorList>
            <person name="Cai Z."/>
        </authorList>
    </citation>
    <scope>NUCLEOTIDE SEQUENCE [LARGE SCALE GENOMIC DNA]</scope>
</reference>
<dbReference type="GO" id="GO:0016020">
    <property type="term" value="C:membrane"/>
    <property type="evidence" value="ECO:0007669"/>
    <property type="project" value="UniProtKB-SubCell"/>
</dbReference>
<keyword evidence="6" id="KW-0472">Membrane</keyword>
<dbReference type="Proteomes" id="UP000256970">
    <property type="component" value="Unassembled WGS sequence"/>
</dbReference>
<evidence type="ECO:0000256" key="3">
    <source>
        <dbReference type="ARBA" id="ARBA00004370"/>
    </source>
</evidence>
<evidence type="ECO:0000256" key="6">
    <source>
        <dbReference type="ARBA" id="ARBA00023136"/>
    </source>
</evidence>
<dbReference type="PANTHER" id="PTHR48182:SF2">
    <property type="entry name" value="PROTEIN SERAC1"/>
    <property type="match status" value="1"/>
</dbReference>
<dbReference type="InterPro" id="IPR029058">
    <property type="entry name" value="AB_hydrolase_fold"/>
</dbReference>
<dbReference type="AlphaFoldDB" id="A0A383VM10"/>
<dbReference type="GO" id="GO:0005783">
    <property type="term" value="C:endoplasmic reticulum"/>
    <property type="evidence" value="ECO:0007669"/>
    <property type="project" value="UniProtKB-SubCell"/>
</dbReference>
<evidence type="ECO:0000256" key="1">
    <source>
        <dbReference type="ARBA" id="ARBA00004173"/>
    </source>
</evidence>
<organism evidence="7 8">
    <name type="scientific">Tetradesmus obliquus</name>
    <name type="common">Green alga</name>
    <name type="synonym">Acutodesmus obliquus</name>
    <dbReference type="NCBI Taxonomy" id="3088"/>
    <lineage>
        <taxon>Eukaryota</taxon>
        <taxon>Viridiplantae</taxon>
        <taxon>Chlorophyta</taxon>
        <taxon>core chlorophytes</taxon>
        <taxon>Chlorophyceae</taxon>
        <taxon>CS clade</taxon>
        <taxon>Sphaeropleales</taxon>
        <taxon>Scenedesmaceae</taxon>
        <taxon>Tetradesmus</taxon>
    </lineage>
</organism>
<evidence type="ECO:0000256" key="4">
    <source>
        <dbReference type="ARBA" id="ARBA00022824"/>
    </source>
</evidence>
<evidence type="ECO:0000313" key="8">
    <source>
        <dbReference type="Proteomes" id="UP000256970"/>
    </source>
</evidence>
<comment type="subcellular location">
    <subcellularLocation>
        <location evidence="2">Endoplasmic reticulum</location>
    </subcellularLocation>
    <subcellularLocation>
        <location evidence="3">Membrane</location>
    </subcellularLocation>
    <subcellularLocation>
        <location evidence="1">Mitochondrion</location>
    </subcellularLocation>
</comment>
<keyword evidence="8" id="KW-1185">Reference proteome</keyword>
<sequence>MPSCIQEDFPQGVLSVSYNSTAANWTGCEVLSGSGSWAHVAAAVCQHLADPTFKVDPPLGDAPQFLVGHSLGGLMIKQLCLELEQRKRNDGGRYAKVFDSIHGVMF</sequence>
<gene>
    <name evidence="7" type="ORF">BQ4739_LOCUS6979</name>
</gene>
<evidence type="ECO:0000256" key="5">
    <source>
        <dbReference type="ARBA" id="ARBA00023128"/>
    </source>
</evidence>
<dbReference type="PANTHER" id="PTHR48182">
    <property type="entry name" value="PROTEIN SERAC1"/>
    <property type="match status" value="1"/>
</dbReference>
<evidence type="ECO:0000313" key="7">
    <source>
        <dbReference type="EMBL" id="SZX66577.1"/>
    </source>
</evidence>
<dbReference type="SUPFAM" id="SSF53474">
    <property type="entry name" value="alpha/beta-Hydrolases"/>
    <property type="match status" value="1"/>
</dbReference>
<proteinExistence type="predicted"/>
<protein>
    <submittedName>
        <fullName evidence="7">Uncharacterized protein</fullName>
    </submittedName>
</protein>
<dbReference type="GO" id="GO:0005739">
    <property type="term" value="C:mitochondrion"/>
    <property type="evidence" value="ECO:0007669"/>
    <property type="project" value="UniProtKB-SubCell"/>
</dbReference>
<name>A0A383VM10_TETOB</name>
<dbReference type="InterPro" id="IPR052374">
    <property type="entry name" value="SERAC1"/>
</dbReference>
<dbReference type="EMBL" id="FNXT01000714">
    <property type="protein sequence ID" value="SZX66577.1"/>
    <property type="molecule type" value="Genomic_DNA"/>
</dbReference>
<keyword evidence="5" id="KW-0496">Mitochondrion</keyword>
<keyword evidence="4" id="KW-0256">Endoplasmic reticulum</keyword>